<name>A0A2P2NLC3_RHIMU</name>
<evidence type="ECO:0000313" key="1">
    <source>
        <dbReference type="EMBL" id="MBX43244.1"/>
    </source>
</evidence>
<organism evidence="1">
    <name type="scientific">Rhizophora mucronata</name>
    <name type="common">Asiatic mangrove</name>
    <dbReference type="NCBI Taxonomy" id="61149"/>
    <lineage>
        <taxon>Eukaryota</taxon>
        <taxon>Viridiplantae</taxon>
        <taxon>Streptophyta</taxon>
        <taxon>Embryophyta</taxon>
        <taxon>Tracheophyta</taxon>
        <taxon>Spermatophyta</taxon>
        <taxon>Magnoliopsida</taxon>
        <taxon>eudicotyledons</taxon>
        <taxon>Gunneridae</taxon>
        <taxon>Pentapetalae</taxon>
        <taxon>rosids</taxon>
        <taxon>fabids</taxon>
        <taxon>Malpighiales</taxon>
        <taxon>Rhizophoraceae</taxon>
        <taxon>Rhizophora</taxon>
    </lineage>
</organism>
<protein>
    <submittedName>
        <fullName evidence="1">Uncharacterized protein</fullName>
    </submittedName>
</protein>
<reference evidence="1" key="1">
    <citation type="submission" date="2018-02" db="EMBL/GenBank/DDBJ databases">
        <title>Rhizophora mucronata_Transcriptome.</title>
        <authorList>
            <person name="Meera S.P."/>
            <person name="Sreeshan A."/>
            <person name="Augustine A."/>
        </authorList>
    </citation>
    <scope>NUCLEOTIDE SEQUENCE</scope>
    <source>
        <tissue evidence="1">Leaf</tissue>
    </source>
</reference>
<proteinExistence type="predicted"/>
<dbReference type="AlphaFoldDB" id="A0A2P2NLC3"/>
<accession>A0A2P2NLC3</accession>
<sequence>MLQKSCKSTLPNSSLSVFSTCHAPSIENAPECTMREK</sequence>
<dbReference type="EMBL" id="GGEC01062760">
    <property type="protein sequence ID" value="MBX43244.1"/>
    <property type="molecule type" value="Transcribed_RNA"/>
</dbReference>